<proteinExistence type="predicted"/>
<protein>
    <submittedName>
        <fullName evidence="2">Uncharacterized protein</fullName>
    </submittedName>
</protein>
<sequence>MNKKGESKLTIVITVFAILIILVLSFLFYYYAVKSMSFSRSETASLSGYADNAGRKESAGLRTNVIIFKPSEVLPQQQKEGYCFSTSVADPFRQDAFRCQVENEIFDPCFTTEEQGIVFCQINPLAPEAFLIKLEKPLPKASLLEFTQDNWAWFVKLEDKTYCSPFTGTRPFFSQDQIAYYGCKSNNIEEQIVLIGDLMIDDIWTANKAVLIKEKDNWAIKFLEQIKIDSVWQ</sequence>
<comment type="caution">
    <text evidence="2">The sequence shown here is derived from an EMBL/GenBank/DDBJ whole genome shotgun (WGS) entry which is preliminary data.</text>
</comment>
<gene>
    <name evidence="2" type="ORF">A2812_01145</name>
</gene>
<keyword evidence="1" id="KW-0812">Transmembrane</keyword>
<evidence type="ECO:0000313" key="3">
    <source>
        <dbReference type="Proteomes" id="UP000177190"/>
    </source>
</evidence>
<reference evidence="2 3" key="1">
    <citation type="journal article" date="2016" name="Nat. Commun.">
        <title>Thousands of microbial genomes shed light on interconnected biogeochemical processes in an aquifer system.</title>
        <authorList>
            <person name="Anantharaman K."/>
            <person name="Brown C.T."/>
            <person name="Hug L.A."/>
            <person name="Sharon I."/>
            <person name="Castelle C.J."/>
            <person name="Probst A.J."/>
            <person name="Thomas B.C."/>
            <person name="Singh A."/>
            <person name="Wilkins M.J."/>
            <person name="Karaoz U."/>
            <person name="Brodie E.L."/>
            <person name="Williams K.H."/>
            <person name="Hubbard S.S."/>
            <person name="Banfield J.F."/>
        </authorList>
    </citation>
    <scope>NUCLEOTIDE SEQUENCE [LARGE SCALE GENOMIC DNA]</scope>
</reference>
<dbReference type="AlphaFoldDB" id="A0A1G2HSI9"/>
<keyword evidence="1" id="KW-0472">Membrane</keyword>
<accession>A0A1G2HSI9</accession>
<evidence type="ECO:0000313" key="2">
    <source>
        <dbReference type="EMBL" id="OGZ65447.1"/>
    </source>
</evidence>
<name>A0A1G2HSI9_9BACT</name>
<keyword evidence="1" id="KW-1133">Transmembrane helix</keyword>
<organism evidence="2 3">
    <name type="scientific">Candidatus Staskawiczbacteria bacterium RIFCSPHIGHO2_01_FULL_36_16</name>
    <dbReference type="NCBI Taxonomy" id="1802200"/>
    <lineage>
        <taxon>Bacteria</taxon>
        <taxon>Candidatus Staskawicziibacteriota</taxon>
    </lineage>
</organism>
<dbReference type="EMBL" id="MHOM01000007">
    <property type="protein sequence ID" value="OGZ65447.1"/>
    <property type="molecule type" value="Genomic_DNA"/>
</dbReference>
<dbReference type="Proteomes" id="UP000177190">
    <property type="component" value="Unassembled WGS sequence"/>
</dbReference>
<evidence type="ECO:0000256" key="1">
    <source>
        <dbReference type="SAM" id="Phobius"/>
    </source>
</evidence>
<feature type="transmembrane region" description="Helical" evidence="1">
    <location>
        <begin position="12"/>
        <end position="32"/>
    </location>
</feature>
<dbReference type="STRING" id="1802200.A2812_01145"/>